<feature type="signal peptide" evidence="1">
    <location>
        <begin position="1"/>
        <end position="17"/>
    </location>
</feature>
<proteinExistence type="predicted"/>
<keyword evidence="1" id="KW-0732">Signal</keyword>
<organism evidence="2 3">
    <name type="scientific">Hydrogenimonas cancrithermarum</name>
    <dbReference type="NCBI Taxonomy" id="2993563"/>
    <lineage>
        <taxon>Bacteria</taxon>
        <taxon>Pseudomonadati</taxon>
        <taxon>Campylobacterota</taxon>
        <taxon>Epsilonproteobacteria</taxon>
        <taxon>Campylobacterales</taxon>
        <taxon>Hydrogenimonadaceae</taxon>
        <taxon>Hydrogenimonas</taxon>
    </lineage>
</organism>
<dbReference type="RefSeq" id="WP_286336567.1">
    <property type="nucleotide sequence ID" value="NZ_AP027370.1"/>
</dbReference>
<dbReference type="Proteomes" id="UP001321445">
    <property type="component" value="Chromosome"/>
</dbReference>
<keyword evidence="3" id="KW-1185">Reference proteome</keyword>
<accession>A0ABM8FMV3</accession>
<reference evidence="2 3" key="1">
    <citation type="submission" date="2023-03" db="EMBL/GenBank/DDBJ databases">
        <title>Description of Hydrogenimonas sp. ISO32.</title>
        <authorList>
            <person name="Mino S."/>
            <person name="Fukazawa S."/>
            <person name="Sawabe T."/>
        </authorList>
    </citation>
    <scope>NUCLEOTIDE SEQUENCE [LARGE SCALE GENOMIC DNA]</scope>
    <source>
        <strain evidence="2 3">ISO32</strain>
    </source>
</reference>
<sequence length="74" mass="8418">MKRFAGISLLAFSLAFAIDYSDRSTQELLAALKTGGDNLPVILHELKKREVTMSPQEKKRYEEILKKLKHGSKK</sequence>
<evidence type="ECO:0000313" key="2">
    <source>
        <dbReference type="EMBL" id="BDY13619.1"/>
    </source>
</evidence>
<feature type="chain" id="PRO_5047007422" evidence="1">
    <location>
        <begin position="18"/>
        <end position="74"/>
    </location>
</feature>
<gene>
    <name evidence="2" type="ORF">HCR_19310</name>
</gene>
<evidence type="ECO:0000256" key="1">
    <source>
        <dbReference type="SAM" id="SignalP"/>
    </source>
</evidence>
<dbReference type="EMBL" id="AP027370">
    <property type="protein sequence ID" value="BDY13619.1"/>
    <property type="molecule type" value="Genomic_DNA"/>
</dbReference>
<evidence type="ECO:0000313" key="3">
    <source>
        <dbReference type="Proteomes" id="UP001321445"/>
    </source>
</evidence>
<protein>
    <submittedName>
        <fullName evidence="2">Uncharacterized protein</fullName>
    </submittedName>
</protein>
<name>A0ABM8FMV3_9BACT</name>